<feature type="domain" description="Peptidase M13 N-terminal" evidence="9">
    <location>
        <begin position="5"/>
        <end position="166"/>
    </location>
</feature>
<dbReference type="InterPro" id="IPR042089">
    <property type="entry name" value="Peptidase_M13_dom_2"/>
</dbReference>
<dbReference type="InterPro" id="IPR018497">
    <property type="entry name" value="Peptidase_M13_C"/>
</dbReference>
<reference evidence="10" key="2">
    <citation type="submission" date="2021-09" db="EMBL/GenBank/DDBJ databases">
        <authorList>
            <person name="Jia N."/>
            <person name="Wang J."/>
            <person name="Shi W."/>
            <person name="Du L."/>
            <person name="Sun Y."/>
            <person name="Zhan W."/>
            <person name="Jiang J."/>
            <person name="Wang Q."/>
            <person name="Zhang B."/>
            <person name="Ji P."/>
            <person name="Sakyi L.B."/>
            <person name="Cui X."/>
            <person name="Yuan T."/>
            <person name="Jiang B."/>
            <person name="Yang W."/>
            <person name="Lam T.T.-Y."/>
            <person name="Chang Q."/>
            <person name="Ding S."/>
            <person name="Wang X."/>
            <person name="Zhu J."/>
            <person name="Ruan X."/>
            <person name="Zhao L."/>
            <person name="Wei J."/>
            <person name="Que T."/>
            <person name="Du C."/>
            <person name="Cheng J."/>
            <person name="Dai P."/>
            <person name="Han X."/>
            <person name="Huang E."/>
            <person name="Gao Y."/>
            <person name="Liu J."/>
            <person name="Shao H."/>
            <person name="Ye R."/>
            <person name="Li L."/>
            <person name="Wei W."/>
            <person name="Wang X."/>
            <person name="Wang C."/>
            <person name="Huo Q."/>
            <person name="Li W."/>
            <person name="Guo W."/>
            <person name="Chen H."/>
            <person name="Chen S."/>
            <person name="Zhou L."/>
            <person name="Zhou L."/>
            <person name="Ni X."/>
            <person name="Tian J."/>
            <person name="Zhou Y."/>
            <person name="Sheng Y."/>
            <person name="Liu T."/>
            <person name="Pan Y."/>
            <person name="Xia L."/>
            <person name="Li J."/>
            <person name="Zhao F."/>
            <person name="Cao W."/>
        </authorList>
    </citation>
    <scope>NUCLEOTIDE SEQUENCE</scope>
    <source>
        <strain evidence="10">Rsan-2018</strain>
        <tissue evidence="10">Larvae</tissue>
    </source>
</reference>
<evidence type="ECO:0000256" key="6">
    <source>
        <dbReference type="ARBA" id="ARBA00022833"/>
    </source>
</evidence>
<sequence length="418" mass="47033">MDETKTTLKDIDERTPSGKDKWEEYMKETFPDFGWRPTDVVLIQHPAILDNVGHLLESMSDESLRLGIAWVLLRLTFWTIVGNPHLRFEGSAAELDVRVKLTCLSHVASTFGLVVSHGHLRKRFTDGVRFFLGTVFNDVKVKYQKGFTDSGWIDESVKTKLRAKISESLNLDSLPGSEFFSNFAIAAMYKDFPNATSSFFDNFVNIAKSFRKKLSSDNFVTTFSKSLGDGRVATSYSYYYNSVYFAVGALEPPLFDVDSTFSSTYGSMGTLMATSMARAFDERGIAYDKGEVAPWWIAGREDYERRVKCDLKANGSRSSGDAARASTLYWSALGLRTSYDAYRSAIKVDKTVDILRMKGLEEYTDDQVFFMSYCLMTCAVDSNGDACNVPVRQSSKFAVAFKCSDKAPMNPKERCPFF</sequence>
<evidence type="ECO:0000313" key="10">
    <source>
        <dbReference type="EMBL" id="KAH7947748.1"/>
    </source>
</evidence>
<dbReference type="GO" id="GO:0005886">
    <property type="term" value="C:plasma membrane"/>
    <property type="evidence" value="ECO:0007669"/>
    <property type="project" value="TreeGrafter"/>
</dbReference>
<protein>
    <submittedName>
        <fullName evidence="10">Uncharacterized protein</fullName>
    </submittedName>
</protein>
<keyword evidence="6" id="KW-0862">Zinc</keyword>
<organism evidence="10 11">
    <name type="scientific">Rhipicephalus sanguineus</name>
    <name type="common">Brown dog tick</name>
    <name type="synonym">Ixodes sanguineus</name>
    <dbReference type="NCBI Taxonomy" id="34632"/>
    <lineage>
        <taxon>Eukaryota</taxon>
        <taxon>Metazoa</taxon>
        <taxon>Ecdysozoa</taxon>
        <taxon>Arthropoda</taxon>
        <taxon>Chelicerata</taxon>
        <taxon>Arachnida</taxon>
        <taxon>Acari</taxon>
        <taxon>Parasitiformes</taxon>
        <taxon>Ixodida</taxon>
        <taxon>Ixodoidea</taxon>
        <taxon>Ixodidae</taxon>
        <taxon>Rhipicephalinae</taxon>
        <taxon>Rhipicephalus</taxon>
        <taxon>Rhipicephalus</taxon>
    </lineage>
</organism>
<accession>A0A9D4PMH9</accession>
<dbReference type="InterPro" id="IPR008753">
    <property type="entry name" value="Peptidase_M13_N"/>
</dbReference>
<keyword evidence="3" id="KW-0645">Protease</keyword>
<dbReference type="Pfam" id="PF05649">
    <property type="entry name" value="Peptidase_M13_N"/>
    <property type="match status" value="1"/>
</dbReference>
<keyword evidence="7" id="KW-0482">Metalloprotease</keyword>
<dbReference type="VEuPathDB" id="VectorBase:RSAN_030333"/>
<evidence type="ECO:0000313" key="11">
    <source>
        <dbReference type="Proteomes" id="UP000821837"/>
    </source>
</evidence>
<evidence type="ECO:0000256" key="1">
    <source>
        <dbReference type="ARBA" id="ARBA00001947"/>
    </source>
</evidence>
<feature type="domain" description="Peptidase M13 C-terminal" evidence="8">
    <location>
        <begin position="237"/>
        <end position="415"/>
    </location>
</feature>
<evidence type="ECO:0000256" key="2">
    <source>
        <dbReference type="ARBA" id="ARBA00007357"/>
    </source>
</evidence>
<keyword evidence="5" id="KW-0378">Hydrolase</keyword>
<dbReference type="Gene3D" id="3.40.390.10">
    <property type="entry name" value="Collagenase (Catalytic Domain)"/>
    <property type="match status" value="1"/>
</dbReference>
<dbReference type="GO" id="GO:0004222">
    <property type="term" value="F:metalloendopeptidase activity"/>
    <property type="evidence" value="ECO:0007669"/>
    <property type="project" value="InterPro"/>
</dbReference>
<dbReference type="GO" id="GO:0016485">
    <property type="term" value="P:protein processing"/>
    <property type="evidence" value="ECO:0007669"/>
    <property type="project" value="TreeGrafter"/>
</dbReference>
<dbReference type="InterPro" id="IPR024079">
    <property type="entry name" value="MetalloPept_cat_dom_sf"/>
</dbReference>
<comment type="caution">
    <text evidence="10">The sequence shown here is derived from an EMBL/GenBank/DDBJ whole genome shotgun (WGS) entry which is preliminary data.</text>
</comment>
<comment type="similarity">
    <text evidence="2">Belongs to the peptidase M13 family.</text>
</comment>
<evidence type="ECO:0000256" key="7">
    <source>
        <dbReference type="ARBA" id="ARBA00023049"/>
    </source>
</evidence>
<proteinExistence type="inferred from homology"/>
<evidence type="ECO:0000259" key="8">
    <source>
        <dbReference type="Pfam" id="PF01431"/>
    </source>
</evidence>
<dbReference type="Gene3D" id="1.10.1380.10">
    <property type="entry name" value="Neutral endopeptidase , domain2"/>
    <property type="match status" value="1"/>
</dbReference>
<dbReference type="PROSITE" id="PS51885">
    <property type="entry name" value="NEPRILYSIN"/>
    <property type="match status" value="1"/>
</dbReference>
<dbReference type="GO" id="GO:0046872">
    <property type="term" value="F:metal ion binding"/>
    <property type="evidence" value="ECO:0007669"/>
    <property type="project" value="UniProtKB-KW"/>
</dbReference>
<evidence type="ECO:0000256" key="4">
    <source>
        <dbReference type="ARBA" id="ARBA00022723"/>
    </source>
</evidence>
<reference evidence="10" key="1">
    <citation type="journal article" date="2020" name="Cell">
        <title>Large-Scale Comparative Analyses of Tick Genomes Elucidate Their Genetic Diversity and Vector Capacities.</title>
        <authorList>
            <consortium name="Tick Genome and Microbiome Consortium (TIGMIC)"/>
            <person name="Jia N."/>
            <person name="Wang J."/>
            <person name="Shi W."/>
            <person name="Du L."/>
            <person name="Sun Y."/>
            <person name="Zhan W."/>
            <person name="Jiang J.F."/>
            <person name="Wang Q."/>
            <person name="Zhang B."/>
            <person name="Ji P."/>
            <person name="Bell-Sakyi L."/>
            <person name="Cui X.M."/>
            <person name="Yuan T.T."/>
            <person name="Jiang B.G."/>
            <person name="Yang W.F."/>
            <person name="Lam T.T."/>
            <person name="Chang Q.C."/>
            <person name="Ding S.J."/>
            <person name="Wang X.J."/>
            <person name="Zhu J.G."/>
            <person name="Ruan X.D."/>
            <person name="Zhao L."/>
            <person name="Wei J.T."/>
            <person name="Ye R.Z."/>
            <person name="Que T.C."/>
            <person name="Du C.H."/>
            <person name="Zhou Y.H."/>
            <person name="Cheng J.X."/>
            <person name="Dai P.F."/>
            <person name="Guo W.B."/>
            <person name="Han X.H."/>
            <person name="Huang E.J."/>
            <person name="Li L.F."/>
            <person name="Wei W."/>
            <person name="Gao Y.C."/>
            <person name="Liu J.Z."/>
            <person name="Shao H.Z."/>
            <person name="Wang X."/>
            <person name="Wang C.C."/>
            <person name="Yang T.C."/>
            <person name="Huo Q.B."/>
            <person name="Li W."/>
            <person name="Chen H.Y."/>
            <person name="Chen S.E."/>
            <person name="Zhou L.G."/>
            <person name="Ni X.B."/>
            <person name="Tian J.H."/>
            <person name="Sheng Y."/>
            <person name="Liu T."/>
            <person name="Pan Y.S."/>
            <person name="Xia L.Y."/>
            <person name="Li J."/>
            <person name="Zhao F."/>
            <person name="Cao W.C."/>
        </authorList>
    </citation>
    <scope>NUCLEOTIDE SEQUENCE</scope>
    <source>
        <strain evidence="10">Rsan-2018</strain>
    </source>
</reference>
<dbReference type="InterPro" id="IPR000718">
    <property type="entry name" value="Peptidase_M13"/>
</dbReference>
<name>A0A9D4PMH9_RHISA</name>
<comment type="cofactor">
    <cofactor evidence="1">
        <name>Zn(2+)</name>
        <dbReference type="ChEBI" id="CHEBI:29105"/>
    </cofactor>
</comment>
<keyword evidence="11" id="KW-1185">Reference proteome</keyword>
<dbReference type="Proteomes" id="UP000821837">
    <property type="component" value="Chromosome 6"/>
</dbReference>
<dbReference type="AlphaFoldDB" id="A0A9D4PMH9"/>
<dbReference type="EMBL" id="JABSTV010001252">
    <property type="protein sequence ID" value="KAH7947748.1"/>
    <property type="molecule type" value="Genomic_DNA"/>
</dbReference>
<gene>
    <name evidence="10" type="ORF">HPB52_015603</name>
</gene>
<dbReference type="PANTHER" id="PTHR11733">
    <property type="entry name" value="ZINC METALLOPROTEASE FAMILY M13 NEPRILYSIN-RELATED"/>
    <property type="match status" value="1"/>
</dbReference>
<keyword evidence="4" id="KW-0479">Metal-binding</keyword>
<dbReference type="SUPFAM" id="SSF55486">
    <property type="entry name" value="Metalloproteases ('zincins'), catalytic domain"/>
    <property type="match status" value="1"/>
</dbReference>
<evidence type="ECO:0000256" key="5">
    <source>
        <dbReference type="ARBA" id="ARBA00022801"/>
    </source>
</evidence>
<dbReference type="Pfam" id="PF01431">
    <property type="entry name" value="Peptidase_M13"/>
    <property type="match status" value="1"/>
</dbReference>
<evidence type="ECO:0000259" key="9">
    <source>
        <dbReference type="Pfam" id="PF05649"/>
    </source>
</evidence>
<dbReference type="PANTHER" id="PTHR11733:SF241">
    <property type="entry name" value="GH26575P-RELATED"/>
    <property type="match status" value="1"/>
</dbReference>
<evidence type="ECO:0000256" key="3">
    <source>
        <dbReference type="ARBA" id="ARBA00022670"/>
    </source>
</evidence>